<sequence length="284" mass="30376">MTTILSIQSSVSYGHAGNSAAVFPMQRRGVDVWPVHTVTFSNHTGYGAWRGPLLAAEDIADVVMGIDERGVLGQVDAVLSGYQGGEAVGAVILDAVRLVRDRNPQALYCCDPVMGDIGRGFYARPGIPEFFRDQVVPQADVMTPNHFELNFLTGTESGSLEEVLAAVDALRARGPKTVLVTSVTHAGQQPGTLDMLAVDNDGAWLVTTPLLERNFTGSGDLTTAMFLTALLDGVGTPQALGRTAAIVFGVLRRTAELGHDELRLVDAQDEIADPSETFEVRQVR</sequence>
<dbReference type="Pfam" id="PF08543">
    <property type="entry name" value="Phos_pyr_kin"/>
    <property type="match status" value="1"/>
</dbReference>
<gene>
    <name evidence="7" type="ORF">CGZ94_16715</name>
</gene>
<dbReference type="GO" id="GO:0005524">
    <property type="term" value="F:ATP binding"/>
    <property type="evidence" value="ECO:0007669"/>
    <property type="project" value="UniProtKB-KW"/>
</dbReference>
<proteinExistence type="predicted"/>
<dbReference type="AlphaFoldDB" id="A0A255G3Z2"/>
<dbReference type="InterPro" id="IPR029056">
    <property type="entry name" value="Ribokinase-like"/>
</dbReference>
<evidence type="ECO:0000313" key="8">
    <source>
        <dbReference type="Proteomes" id="UP000215896"/>
    </source>
</evidence>
<keyword evidence="4 7" id="KW-0418">Kinase</keyword>
<comment type="caution">
    <text evidence="7">The sequence shown here is derived from an EMBL/GenBank/DDBJ whole genome shotgun (WGS) entry which is preliminary data.</text>
</comment>
<reference evidence="7 8" key="1">
    <citation type="submission" date="2017-07" db="EMBL/GenBank/DDBJ databases">
        <title>Draft whole genome sequences of clinical Proprionibacteriaceae strains.</title>
        <authorList>
            <person name="Bernier A.-M."/>
            <person name="Bernard K."/>
            <person name="Domingo M.-C."/>
        </authorList>
    </citation>
    <scope>NUCLEOTIDE SEQUENCE [LARGE SCALE GENOMIC DNA]</scope>
    <source>
        <strain evidence="7 8">NML 030167</strain>
    </source>
</reference>
<evidence type="ECO:0000256" key="1">
    <source>
        <dbReference type="ARBA" id="ARBA00012104"/>
    </source>
</evidence>
<evidence type="ECO:0000259" key="6">
    <source>
        <dbReference type="Pfam" id="PF08543"/>
    </source>
</evidence>
<organism evidence="7 8">
    <name type="scientific">Enemella evansiae</name>
    <dbReference type="NCBI Taxonomy" id="2016499"/>
    <lineage>
        <taxon>Bacteria</taxon>
        <taxon>Bacillati</taxon>
        <taxon>Actinomycetota</taxon>
        <taxon>Actinomycetes</taxon>
        <taxon>Propionibacteriales</taxon>
        <taxon>Propionibacteriaceae</taxon>
        <taxon>Enemella</taxon>
    </lineage>
</organism>
<feature type="domain" description="Pyridoxamine kinase/Phosphomethylpyrimidine kinase" evidence="6">
    <location>
        <begin position="68"/>
        <end position="260"/>
    </location>
</feature>
<dbReference type="EMBL" id="NMVO01000016">
    <property type="protein sequence ID" value="OYO10639.1"/>
    <property type="molecule type" value="Genomic_DNA"/>
</dbReference>
<evidence type="ECO:0000256" key="5">
    <source>
        <dbReference type="ARBA" id="ARBA00022840"/>
    </source>
</evidence>
<accession>A0A255G3Z2</accession>
<protein>
    <recommendedName>
        <fullName evidence="1">pyridoxal kinase</fullName>
        <ecNumber evidence="1">2.7.1.35</ecNumber>
    </recommendedName>
</protein>
<dbReference type="OrthoDB" id="9800808at2"/>
<dbReference type="CDD" id="cd01173">
    <property type="entry name" value="pyridoxal_pyridoxamine_kinase"/>
    <property type="match status" value="1"/>
</dbReference>
<dbReference type="Proteomes" id="UP000215896">
    <property type="component" value="Unassembled WGS sequence"/>
</dbReference>
<dbReference type="PANTHER" id="PTHR10534:SF2">
    <property type="entry name" value="PYRIDOXAL KINASE"/>
    <property type="match status" value="1"/>
</dbReference>
<dbReference type="GO" id="GO:0005829">
    <property type="term" value="C:cytosol"/>
    <property type="evidence" value="ECO:0007669"/>
    <property type="project" value="TreeGrafter"/>
</dbReference>
<dbReference type="NCBIfam" id="NF004398">
    <property type="entry name" value="PRK05756.1"/>
    <property type="match status" value="1"/>
</dbReference>
<dbReference type="InterPro" id="IPR004625">
    <property type="entry name" value="PyrdxlKinase"/>
</dbReference>
<dbReference type="GO" id="GO:0008478">
    <property type="term" value="F:pyridoxal kinase activity"/>
    <property type="evidence" value="ECO:0007669"/>
    <property type="project" value="UniProtKB-EC"/>
</dbReference>
<evidence type="ECO:0000256" key="2">
    <source>
        <dbReference type="ARBA" id="ARBA00022679"/>
    </source>
</evidence>
<keyword evidence="8" id="KW-1185">Reference proteome</keyword>
<evidence type="ECO:0000256" key="4">
    <source>
        <dbReference type="ARBA" id="ARBA00022777"/>
    </source>
</evidence>
<name>A0A255G3Z2_9ACTN</name>
<keyword evidence="3" id="KW-0547">Nucleotide-binding</keyword>
<dbReference type="InterPro" id="IPR013749">
    <property type="entry name" value="PM/HMP-P_kinase-1"/>
</dbReference>
<keyword evidence="2" id="KW-0808">Transferase</keyword>
<evidence type="ECO:0000256" key="3">
    <source>
        <dbReference type="ARBA" id="ARBA00022741"/>
    </source>
</evidence>
<evidence type="ECO:0000313" key="7">
    <source>
        <dbReference type="EMBL" id="OYO10639.1"/>
    </source>
</evidence>
<dbReference type="PANTHER" id="PTHR10534">
    <property type="entry name" value="PYRIDOXAL KINASE"/>
    <property type="match status" value="1"/>
</dbReference>
<dbReference type="GO" id="GO:0009443">
    <property type="term" value="P:pyridoxal 5'-phosphate salvage"/>
    <property type="evidence" value="ECO:0007669"/>
    <property type="project" value="InterPro"/>
</dbReference>
<dbReference type="SUPFAM" id="SSF53613">
    <property type="entry name" value="Ribokinase-like"/>
    <property type="match status" value="1"/>
</dbReference>
<keyword evidence="5" id="KW-0067">ATP-binding</keyword>
<dbReference type="Gene3D" id="3.40.1190.20">
    <property type="match status" value="1"/>
</dbReference>
<dbReference type="NCBIfam" id="TIGR00687">
    <property type="entry name" value="pyridox_kin"/>
    <property type="match status" value="1"/>
</dbReference>
<dbReference type="EC" id="2.7.1.35" evidence="1"/>
<dbReference type="RefSeq" id="WP_094406318.1">
    <property type="nucleotide sequence ID" value="NZ_NMVO01000016.1"/>
</dbReference>